<dbReference type="Proteomes" id="UP001152607">
    <property type="component" value="Unassembled WGS sequence"/>
</dbReference>
<dbReference type="GO" id="GO:0000213">
    <property type="term" value="F:tRNA-intron lyase activity"/>
    <property type="evidence" value="ECO:0007669"/>
    <property type="project" value="TreeGrafter"/>
</dbReference>
<protein>
    <recommendedName>
        <fullName evidence="4">tRNA-splicing endonuclease subunit Sen15 domain-containing protein</fullName>
    </recommendedName>
</protein>
<dbReference type="AlphaFoldDB" id="A0A9W4U6Y8"/>
<sequence length="221" mass="24371">MNMKPTATVASLLPFPSPLQSLIRDSPTDHDSSTTSALHSLAIQIVHNLQHQHFWTHLHIHTHSPVTNAPLPRPLISGLPPQRLYIHPDEQIELVKSADRARKAAAKAKAEKDATGEDSAAAASLDVKAAPEREWVLPTRLSEKWTLRRLAEIFDAVSLVPPAPATESEEGNALNGDVSDQNLVRENPWRTTKRVVLATADTDSTVVYYIMQDGLVKPRQN</sequence>
<evidence type="ECO:0000259" key="4">
    <source>
        <dbReference type="Pfam" id="PF09631"/>
    </source>
</evidence>
<feature type="region of interest" description="Disordered" evidence="3">
    <location>
        <begin position="162"/>
        <end position="181"/>
    </location>
</feature>
<dbReference type="EMBL" id="CAOQHR010000002">
    <property type="protein sequence ID" value="CAI6328009.1"/>
    <property type="molecule type" value="Genomic_DNA"/>
</dbReference>
<gene>
    <name evidence="5" type="ORF">PDIGIT_LOCUS3939</name>
</gene>
<dbReference type="GO" id="GO:0000214">
    <property type="term" value="C:tRNA-intron endonuclease complex"/>
    <property type="evidence" value="ECO:0007669"/>
    <property type="project" value="InterPro"/>
</dbReference>
<proteinExistence type="inferred from homology"/>
<dbReference type="InterPro" id="IPR011856">
    <property type="entry name" value="tRNA_endonuc-like_dom_sf"/>
</dbReference>
<dbReference type="SUPFAM" id="SSF53032">
    <property type="entry name" value="tRNA-intron endonuclease catalytic domain-like"/>
    <property type="match status" value="1"/>
</dbReference>
<dbReference type="InterPro" id="IPR018593">
    <property type="entry name" value="tRNA-endonuc_su_Sen15"/>
</dbReference>
<evidence type="ECO:0000256" key="3">
    <source>
        <dbReference type="SAM" id="MobiDB-lite"/>
    </source>
</evidence>
<evidence type="ECO:0000256" key="2">
    <source>
        <dbReference type="ARBA" id="ARBA00022694"/>
    </source>
</evidence>
<accession>A0A9W4U6Y8</accession>
<evidence type="ECO:0000256" key="1">
    <source>
        <dbReference type="ARBA" id="ARBA00006091"/>
    </source>
</evidence>
<organism evidence="5 6">
    <name type="scientific">Periconia digitata</name>
    <dbReference type="NCBI Taxonomy" id="1303443"/>
    <lineage>
        <taxon>Eukaryota</taxon>
        <taxon>Fungi</taxon>
        <taxon>Dikarya</taxon>
        <taxon>Ascomycota</taxon>
        <taxon>Pezizomycotina</taxon>
        <taxon>Dothideomycetes</taxon>
        <taxon>Pleosporomycetidae</taxon>
        <taxon>Pleosporales</taxon>
        <taxon>Massarineae</taxon>
        <taxon>Periconiaceae</taxon>
        <taxon>Periconia</taxon>
    </lineage>
</organism>
<dbReference type="Gene3D" id="3.40.1350.10">
    <property type="match status" value="1"/>
</dbReference>
<dbReference type="PANTHER" id="PTHR28518:SF1">
    <property type="entry name" value="TRNA-SPLICING ENDONUCLEASE SUBUNIT SEN15"/>
    <property type="match status" value="1"/>
</dbReference>
<dbReference type="GO" id="GO:0003676">
    <property type="term" value="F:nucleic acid binding"/>
    <property type="evidence" value="ECO:0007669"/>
    <property type="project" value="InterPro"/>
</dbReference>
<evidence type="ECO:0000313" key="5">
    <source>
        <dbReference type="EMBL" id="CAI6328009.1"/>
    </source>
</evidence>
<keyword evidence="6" id="KW-1185">Reference proteome</keyword>
<evidence type="ECO:0000313" key="6">
    <source>
        <dbReference type="Proteomes" id="UP001152607"/>
    </source>
</evidence>
<name>A0A9W4U6Y8_9PLEO</name>
<feature type="domain" description="tRNA-splicing endonuclease subunit Sen15" evidence="4">
    <location>
        <begin position="44"/>
        <end position="221"/>
    </location>
</feature>
<dbReference type="PANTHER" id="PTHR28518">
    <property type="entry name" value="TRNA-SPLICING ENDONUCLEASE SUBUNIT SEN15"/>
    <property type="match status" value="1"/>
</dbReference>
<dbReference type="InterPro" id="IPR036167">
    <property type="entry name" value="tRNA_intron_Endo_cat-like_sf"/>
</dbReference>
<dbReference type="Pfam" id="PF09631">
    <property type="entry name" value="Sen15"/>
    <property type="match status" value="1"/>
</dbReference>
<dbReference type="InterPro" id="IPR042777">
    <property type="entry name" value="Sen15_fungi"/>
</dbReference>
<comment type="similarity">
    <text evidence="1">Belongs to the SEN15 family.</text>
</comment>
<reference evidence="5" key="1">
    <citation type="submission" date="2023-01" db="EMBL/GenBank/DDBJ databases">
        <authorList>
            <person name="Van Ghelder C."/>
            <person name="Rancurel C."/>
        </authorList>
    </citation>
    <scope>NUCLEOTIDE SEQUENCE</scope>
    <source>
        <strain evidence="5">CNCM I-4278</strain>
    </source>
</reference>
<dbReference type="OrthoDB" id="10002170at2759"/>
<keyword evidence="2" id="KW-0819">tRNA processing</keyword>
<comment type="caution">
    <text evidence="5">The sequence shown here is derived from an EMBL/GenBank/DDBJ whole genome shotgun (WGS) entry which is preliminary data.</text>
</comment>
<dbReference type="GO" id="GO:0000379">
    <property type="term" value="P:tRNA-type intron splice site recognition and cleavage"/>
    <property type="evidence" value="ECO:0007669"/>
    <property type="project" value="InterPro"/>
</dbReference>